<proteinExistence type="predicted"/>
<dbReference type="Pfam" id="PF13376">
    <property type="entry name" value="OmdA"/>
    <property type="match status" value="1"/>
</dbReference>
<dbReference type="EMBL" id="BOMY01000060">
    <property type="protein sequence ID" value="GIF26258.1"/>
    <property type="molecule type" value="Genomic_DNA"/>
</dbReference>
<comment type="caution">
    <text evidence="1">The sequence shown here is derived from an EMBL/GenBank/DDBJ whole genome shotgun (WGS) entry which is preliminary data.</text>
</comment>
<protein>
    <recommendedName>
        <fullName evidence="3">Bacteriocin-protection protein</fullName>
    </recommendedName>
</protein>
<keyword evidence="2" id="KW-1185">Reference proteome</keyword>
<gene>
    <name evidence="1" type="ORF">Ate02nite_89880</name>
</gene>
<name>A0A919NWY5_9ACTN</name>
<dbReference type="Proteomes" id="UP000623608">
    <property type="component" value="Unassembled WGS sequence"/>
</dbReference>
<evidence type="ECO:0008006" key="3">
    <source>
        <dbReference type="Google" id="ProtNLM"/>
    </source>
</evidence>
<evidence type="ECO:0000313" key="2">
    <source>
        <dbReference type="Proteomes" id="UP000623608"/>
    </source>
</evidence>
<sequence length="192" mass="21862">MPVEAQFFDTADDLRAWFEQHHATAPELFVGYWKKGSGRTGVTHPEAIEQALCFGWIDSVSRRIDEASYRVRFTPRRKGSVWSEVNVAKIAELTERGLMRPAGTRAFESRKIDAPPAYSYEQGGAELDAEQTARFKTDSTAWEWFAKQSAYYRRAASHWVISAKRPETRERRLSQLIADSAAGRRVPPLAPR</sequence>
<organism evidence="1 2">
    <name type="scientific">Paractinoplanes tereljensis</name>
    <dbReference type="NCBI Taxonomy" id="571912"/>
    <lineage>
        <taxon>Bacteria</taxon>
        <taxon>Bacillati</taxon>
        <taxon>Actinomycetota</taxon>
        <taxon>Actinomycetes</taxon>
        <taxon>Micromonosporales</taxon>
        <taxon>Micromonosporaceae</taxon>
        <taxon>Paractinoplanes</taxon>
    </lineage>
</organism>
<accession>A0A919NWY5</accession>
<reference evidence="1" key="1">
    <citation type="submission" date="2021-01" db="EMBL/GenBank/DDBJ databases">
        <title>Whole genome shotgun sequence of Actinoplanes tereljensis NBRC 105297.</title>
        <authorList>
            <person name="Komaki H."/>
            <person name="Tamura T."/>
        </authorList>
    </citation>
    <scope>NUCLEOTIDE SEQUENCE</scope>
    <source>
        <strain evidence="1">NBRC 105297</strain>
    </source>
</reference>
<evidence type="ECO:0000313" key="1">
    <source>
        <dbReference type="EMBL" id="GIF26258.1"/>
    </source>
</evidence>
<dbReference type="AlphaFoldDB" id="A0A919NWY5"/>